<reference evidence="2 3" key="2">
    <citation type="journal article" date="2013" name="Plant Cell Physiol.">
        <title>Rice Annotation Project Database (RAP-DB): an integrative and interactive database for rice genomics.</title>
        <authorList>
            <person name="Sakai H."/>
            <person name="Lee S.S."/>
            <person name="Tanaka T."/>
            <person name="Numa H."/>
            <person name="Kim J."/>
            <person name="Kawahara Y."/>
            <person name="Wakimoto H."/>
            <person name="Yang C.C."/>
            <person name="Iwamoto M."/>
            <person name="Abe T."/>
            <person name="Yamada Y."/>
            <person name="Muto A."/>
            <person name="Inokuchi H."/>
            <person name="Ikemura T."/>
            <person name="Matsumoto T."/>
            <person name="Sasaki T."/>
            <person name="Itoh T."/>
        </authorList>
    </citation>
    <scope>NUCLEOTIDE SEQUENCE [LARGE SCALE GENOMIC DNA]</scope>
    <source>
        <strain evidence="3">cv. Nipponbare</strain>
    </source>
</reference>
<dbReference type="CDD" id="cd06257">
    <property type="entry name" value="DnaJ"/>
    <property type="match status" value="1"/>
</dbReference>
<dbReference type="PANTHER" id="PTHR44914">
    <property type="entry name" value="CHAPERONE PROTEIN DNAJ 13"/>
    <property type="match status" value="1"/>
</dbReference>
<dbReference type="Pfam" id="PF00226">
    <property type="entry name" value="DnaJ"/>
    <property type="match status" value="1"/>
</dbReference>
<dbReference type="InterPro" id="IPR036869">
    <property type="entry name" value="J_dom_sf"/>
</dbReference>
<dbReference type="GO" id="GO:0005783">
    <property type="term" value="C:endoplasmic reticulum"/>
    <property type="evidence" value="ECO:0007669"/>
    <property type="project" value="UniProtKB-ARBA"/>
</dbReference>
<dbReference type="Gene3D" id="1.10.287.110">
    <property type="entry name" value="DnaJ domain"/>
    <property type="match status" value="1"/>
</dbReference>
<dbReference type="EMBL" id="AP014966">
    <property type="protein sequence ID" value="BAT11589.1"/>
    <property type="molecule type" value="Genomic_DNA"/>
</dbReference>
<evidence type="ECO:0007829" key="5">
    <source>
        <dbReference type="ProteomicsDB" id="A0A0P0XWC8"/>
    </source>
</evidence>
<reference evidence="2 3" key="3">
    <citation type="journal article" date="2013" name="Rice">
        <title>Improvement of the Oryza sativa Nipponbare reference genome using next generation sequence and optical map data.</title>
        <authorList>
            <person name="Kawahara Y."/>
            <person name="de la Bastide M."/>
            <person name="Hamilton J.P."/>
            <person name="Kanamori H."/>
            <person name="McCombie W.R."/>
            <person name="Ouyang S."/>
            <person name="Schwartz D.C."/>
            <person name="Tanaka T."/>
            <person name="Wu J."/>
            <person name="Zhou S."/>
            <person name="Childs K.L."/>
            <person name="Davidson R.M."/>
            <person name="Lin H."/>
            <person name="Quesada-Ocampo L."/>
            <person name="Vaillancourt B."/>
            <person name="Sakai H."/>
            <person name="Lee S.S."/>
            <person name="Kim J."/>
            <person name="Numa H."/>
            <person name="Itoh T."/>
            <person name="Buell C.R."/>
            <person name="Matsumoto T."/>
        </authorList>
    </citation>
    <scope>NUCLEOTIDE SEQUENCE [LARGE SCALE GENOMIC DNA]</scope>
    <source>
        <strain evidence="3">cv. Nipponbare</strain>
    </source>
</reference>
<gene>
    <name evidence="2" type="ordered locus">Os10g0507800</name>
    <name evidence="2" type="ORF">OSNPB_100507800</name>
</gene>
<dbReference type="InterPro" id="IPR001623">
    <property type="entry name" value="DnaJ_domain"/>
</dbReference>
<proteinExistence type="evidence at protein level"/>
<dbReference type="Proteomes" id="UP000059680">
    <property type="component" value="Chromosome 10"/>
</dbReference>
<reference evidence="3" key="1">
    <citation type="journal article" date="2005" name="Nature">
        <title>The map-based sequence of the rice genome.</title>
        <authorList>
            <consortium name="International rice genome sequencing project (IRGSP)"/>
            <person name="Matsumoto T."/>
            <person name="Wu J."/>
            <person name="Kanamori H."/>
            <person name="Katayose Y."/>
            <person name="Fujisawa M."/>
            <person name="Namiki N."/>
            <person name="Mizuno H."/>
            <person name="Yamamoto K."/>
            <person name="Antonio B.A."/>
            <person name="Baba T."/>
            <person name="Sakata K."/>
            <person name="Nagamura Y."/>
            <person name="Aoki H."/>
            <person name="Arikawa K."/>
            <person name="Arita K."/>
            <person name="Bito T."/>
            <person name="Chiden Y."/>
            <person name="Fujitsuka N."/>
            <person name="Fukunaka R."/>
            <person name="Hamada M."/>
            <person name="Harada C."/>
            <person name="Hayashi A."/>
            <person name="Hijishita S."/>
            <person name="Honda M."/>
            <person name="Hosokawa S."/>
            <person name="Ichikawa Y."/>
            <person name="Idonuma A."/>
            <person name="Iijima M."/>
            <person name="Ikeda M."/>
            <person name="Ikeno M."/>
            <person name="Ito K."/>
            <person name="Ito S."/>
            <person name="Ito T."/>
            <person name="Ito Y."/>
            <person name="Ito Y."/>
            <person name="Iwabuchi A."/>
            <person name="Kamiya K."/>
            <person name="Karasawa W."/>
            <person name="Kurita K."/>
            <person name="Katagiri S."/>
            <person name="Kikuta A."/>
            <person name="Kobayashi H."/>
            <person name="Kobayashi N."/>
            <person name="Machita K."/>
            <person name="Maehara T."/>
            <person name="Masukawa M."/>
            <person name="Mizubayashi T."/>
            <person name="Mukai Y."/>
            <person name="Nagasaki H."/>
            <person name="Nagata Y."/>
            <person name="Naito S."/>
            <person name="Nakashima M."/>
            <person name="Nakama Y."/>
            <person name="Nakamichi Y."/>
            <person name="Nakamura M."/>
            <person name="Meguro A."/>
            <person name="Negishi M."/>
            <person name="Ohta I."/>
            <person name="Ohta T."/>
            <person name="Okamoto M."/>
            <person name="Ono N."/>
            <person name="Saji S."/>
            <person name="Sakaguchi M."/>
            <person name="Sakai K."/>
            <person name="Shibata M."/>
            <person name="Shimokawa T."/>
            <person name="Song J."/>
            <person name="Takazaki Y."/>
            <person name="Terasawa K."/>
            <person name="Tsugane M."/>
            <person name="Tsuji K."/>
            <person name="Ueda S."/>
            <person name="Waki K."/>
            <person name="Yamagata H."/>
            <person name="Yamamoto M."/>
            <person name="Yamamoto S."/>
            <person name="Yamane H."/>
            <person name="Yoshiki S."/>
            <person name="Yoshihara R."/>
            <person name="Yukawa K."/>
            <person name="Zhong H."/>
            <person name="Yano M."/>
            <person name="Yuan Q."/>
            <person name="Ouyang S."/>
            <person name="Liu J."/>
            <person name="Jones K.M."/>
            <person name="Gansberger K."/>
            <person name="Moffat K."/>
            <person name="Hill J."/>
            <person name="Bera J."/>
            <person name="Fadrosh D."/>
            <person name="Jin S."/>
            <person name="Johri S."/>
            <person name="Kim M."/>
            <person name="Overton L."/>
            <person name="Reardon M."/>
            <person name="Tsitrin T."/>
            <person name="Vuong H."/>
            <person name="Weaver B."/>
            <person name="Ciecko A."/>
            <person name="Tallon L."/>
            <person name="Jackson J."/>
            <person name="Pai G."/>
            <person name="Aken S.V."/>
            <person name="Utterback T."/>
            <person name="Reidmuller S."/>
            <person name="Feldblyum T."/>
            <person name="Hsiao J."/>
            <person name="Zismann V."/>
            <person name="Iobst S."/>
            <person name="de Vazeille A.R."/>
            <person name="Buell C.R."/>
            <person name="Ying K."/>
            <person name="Li Y."/>
            <person name="Lu T."/>
            <person name="Huang Y."/>
            <person name="Zhao Q."/>
            <person name="Feng Q."/>
            <person name="Zhang L."/>
            <person name="Zhu J."/>
            <person name="Weng Q."/>
            <person name="Mu J."/>
            <person name="Lu Y."/>
            <person name="Fan D."/>
            <person name="Liu Y."/>
            <person name="Guan J."/>
            <person name="Zhang Y."/>
            <person name="Yu S."/>
            <person name="Liu X."/>
            <person name="Zhang Y."/>
            <person name="Hong G."/>
            <person name="Han B."/>
            <person name="Choisne N."/>
            <person name="Demange N."/>
            <person name="Orjeda G."/>
            <person name="Samain S."/>
            <person name="Cattolico L."/>
            <person name="Pelletier E."/>
            <person name="Couloux A."/>
            <person name="Segurens B."/>
            <person name="Wincker P."/>
            <person name="D'Hont A."/>
            <person name="Scarpelli C."/>
            <person name="Weissenbach J."/>
            <person name="Salanoubat M."/>
            <person name="Quetier F."/>
            <person name="Yu Y."/>
            <person name="Kim H.R."/>
            <person name="Rambo T."/>
            <person name="Currie J."/>
            <person name="Collura K."/>
            <person name="Luo M."/>
            <person name="Yang T."/>
            <person name="Ammiraju J.S.S."/>
            <person name="Engler F."/>
            <person name="Soderlund C."/>
            <person name="Wing R.A."/>
            <person name="Palmer L.E."/>
            <person name="de la Bastide M."/>
            <person name="Spiegel L."/>
            <person name="Nascimento L."/>
            <person name="Zutavern T."/>
            <person name="O'Shaughnessy A."/>
            <person name="Dike S."/>
            <person name="Dedhia N."/>
            <person name="Preston R."/>
            <person name="Balija V."/>
            <person name="McCombie W.R."/>
            <person name="Chow T."/>
            <person name="Chen H."/>
            <person name="Chung M."/>
            <person name="Chen C."/>
            <person name="Shaw J."/>
            <person name="Wu H."/>
            <person name="Hsiao K."/>
            <person name="Chao Y."/>
            <person name="Chu M."/>
            <person name="Cheng C."/>
            <person name="Hour A."/>
            <person name="Lee P."/>
            <person name="Lin S."/>
            <person name="Lin Y."/>
            <person name="Liou J."/>
            <person name="Liu S."/>
            <person name="Hsing Y."/>
            <person name="Raghuvanshi S."/>
            <person name="Mohanty A."/>
            <person name="Bharti A.K."/>
            <person name="Gaur A."/>
            <person name="Gupta V."/>
            <person name="Kumar D."/>
            <person name="Ravi V."/>
            <person name="Vij S."/>
            <person name="Kapur A."/>
            <person name="Khurana P."/>
            <person name="Khurana P."/>
            <person name="Khurana J.P."/>
            <person name="Tyagi A.K."/>
            <person name="Gaikwad K."/>
            <person name="Singh A."/>
            <person name="Dalal V."/>
            <person name="Srivastava S."/>
            <person name="Dixit A."/>
            <person name="Pal A.K."/>
            <person name="Ghazi I.A."/>
            <person name="Yadav M."/>
            <person name="Pandit A."/>
            <person name="Bhargava A."/>
            <person name="Sureshbabu K."/>
            <person name="Batra K."/>
            <person name="Sharma T.R."/>
            <person name="Mohapatra T."/>
            <person name="Singh N.K."/>
            <person name="Messing J."/>
            <person name="Nelson A.B."/>
            <person name="Fuks G."/>
            <person name="Kavchok S."/>
            <person name="Keizer G."/>
            <person name="Linton E."/>
            <person name="Llaca V."/>
            <person name="Song R."/>
            <person name="Tanyolac B."/>
            <person name="Young S."/>
            <person name="Ho-Il K."/>
            <person name="Hahn J.H."/>
            <person name="Sangsakoo G."/>
            <person name="Vanavichit A."/>
            <person name="de Mattos Luiz.A.T."/>
            <person name="Zimmer P.D."/>
            <person name="Malone G."/>
            <person name="Dellagostin O."/>
            <person name="de Oliveira A.C."/>
            <person name="Bevan M."/>
            <person name="Bancroft I."/>
            <person name="Minx P."/>
            <person name="Cordum H."/>
            <person name="Wilson R."/>
            <person name="Cheng Z."/>
            <person name="Jin W."/>
            <person name="Jiang J."/>
            <person name="Leong S.A."/>
            <person name="Iwama H."/>
            <person name="Gojobori T."/>
            <person name="Itoh T."/>
            <person name="Niimura Y."/>
            <person name="Fujii Y."/>
            <person name="Habara T."/>
            <person name="Sakai H."/>
            <person name="Sato Y."/>
            <person name="Wilson G."/>
            <person name="Kumar K."/>
            <person name="McCouch S."/>
            <person name="Juretic N."/>
            <person name="Hoen D."/>
            <person name="Wright S."/>
            <person name="Bruskiewich R."/>
            <person name="Bureau T."/>
            <person name="Miyao A."/>
            <person name="Hirochika H."/>
            <person name="Nishikawa T."/>
            <person name="Kadowaki K."/>
            <person name="Sugiura M."/>
            <person name="Burr B."/>
            <person name="Sasaki T."/>
        </authorList>
    </citation>
    <scope>NUCLEOTIDE SEQUENCE [LARGE SCALE GENOMIC DNA]</scope>
    <source>
        <strain evidence="3">cv. Nipponbare</strain>
    </source>
</reference>
<dbReference type="PROSITE" id="PS00636">
    <property type="entry name" value="DNAJ_1"/>
    <property type="match status" value="1"/>
</dbReference>
<evidence type="ECO:0007829" key="4">
    <source>
        <dbReference type="PeptideAtlas" id="A0A0P0XWC8"/>
    </source>
</evidence>
<feature type="non-terminal residue" evidence="2">
    <location>
        <position position="1"/>
    </location>
</feature>
<dbReference type="InterPro" id="IPR055225">
    <property type="entry name" value="DNAJC11-like_beta-barrel"/>
</dbReference>
<accession>A0A0P0XWC8</accession>
<dbReference type="PANTHER" id="PTHR44914:SF1">
    <property type="entry name" value="CHAPERONE PROTEIN DNAJ 13"/>
    <property type="match status" value="1"/>
</dbReference>
<evidence type="ECO:0000313" key="3">
    <source>
        <dbReference type="Proteomes" id="UP000059680"/>
    </source>
</evidence>
<dbReference type="PROSITE" id="PS50076">
    <property type="entry name" value="DNAJ_2"/>
    <property type="match status" value="1"/>
</dbReference>
<evidence type="ECO:0000259" key="1">
    <source>
        <dbReference type="PROSITE" id="PS50076"/>
    </source>
</evidence>
<keyword evidence="4 5" id="KW-1267">Proteomics identification</keyword>
<organism evidence="2 3">
    <name type="scientific">Oryza sativa subsp. japonica</name>
    <name type="common">Rice</name>
    <dbReference type="NCBI Taxonomy" id="39947"/>
    <lineage>
        <taxon>Eukaryota</taxon>
        <taxon>Viridiplantae</taxon>
        <taxon>Streptophyta</taxon>
        <taxon>Embryophyta</taxon>
        <taxon>Tracheophyta</taxon>
        <taxon>Spermatophyta</taxon>
        <taxon>Magnoliopsida</taxon>
        <taxon>Liliopsida</taxon>
        <taxon>Poales</taxon>
        <taxon>Poaceae</taxon>
        <taxon>BOP clade</taxon>
        <taxon>Oryzoideae</taxon>
        <taxon>Oryzeae</taxon>
        <taxon>Oryzinae</taxon>
        <taxon>Oryza</taxon>
        <taxon>Oryza sativa</taxon>
    </lineage>
</organism>
<dbReference type="SUPFAM" id="SSF46565">
    <property type="entry name" value="Chaperone J-domain"/>
    <property type="match status" value="1"/>
</dbReference>
<feature type="domain" description="J" evidence="1">
    <location>
        <begin position="12"/>
        <end position="80"/>
    </location>
</feature>
<dbReference type="InterPro" id="IPR042162">
    <property type="entry name" value="AtJ13"/>
</dbReference>
<dbReference type="PRINTS" id="PR00625">
    <property type="entry name" value="JDOMAIN"/>
</dbReference>
<keyword evidence="3" id="KW-1185">Reference proteome</keyword>
<evidence type="ECO:0000313" key="2">
    <source>
        <dbReference type="EMBL" id="BAT11589.1"/>
    </source>
</evidence>
<sequence length="267" mass="29559">MESTPEPEDGRELYALLHLSPDASGEEIRRAYRQYAQIYHPDKYQDPQMKDVATENFQRIRDAYEILSDENKRQIYDIYGMEGLNSGLELGPKLNKPEEIKEQLERLKRRKEEEKFLAHARPTGSIIANFSVPQYLDGYGIMRGMGMSSEVQLPVSKKNTVVVGGNLVVNGTDGTGAASAVLRHQLSSVASVEFMATAGLRSLISVQTFRQISPHSTATSGLALSLRDGSINLSNAWTRQLSDNIVGNIQLALGTDSSISVGWQKKD</sequence>
<name>A0A0P0XWC8_ORYSJ</name>
<dbReference type="Gramene" id="Os10t0507800-01">
    <property type="protein sequence ID" value="Os10t0507800-01"/>
    <property type="gene ID" value="Os10g0507800"/>
</dbReference>
<dbReference type="InterPro" id="IPR018253">
    <property type="entry name" value="DnaJ_domain_CS"/>
</dbReference>
<dbReference type="SMART" id="SM00271">
    <property type="entry name" value="DnaJ"/>
    <property type="match status" value="1"/>
</dbReference>
<dbReference type="AlphaFoldDB" id="A0A0P0XWC8"/>
<dbReference type="ExpressionAtlas" id="A0A0P0XWC8">
    <property type="expression patterns" value="baseline and differential"/>
</dbReference>
<dbReference type="Pfam" id="PF22774">
    <property type="entry name" value="DNAJC11_beta-barrel"/>
    <property type="match status" value="1"/>
</dbReference>
<protein>
    <submittedName>
        <fullName evidence="2">Os10g0507800 protein</fullName>
    </submittedName>
</protein>